<dbReference type="FunFam" id="3.40.190.10:FF:000254">
    <property type="entry name" value="Prephenate dehydratase"/>
    <property type="match status" value="1"/>
</dbReference>
<dbReference type="GO" id="GO:0009094">
    <property type="term" value="P:L-phenylalanine biosynthetic process"/>
    <property type="evidence" value="ECO:0007669"/>
    <property type="project" value="UniProtKB-UniPathway"/>
</dbReference>
<accession>A0A7H9HVW1</accession>
<dbReference type="GO" id="GO:0004664">
    <property type="term" value="F:prephenate dehydratase activity"/>
    <property type="evidence" value="ECO:0007669"/>
    <property type="project" value="UniProtKB-EC"/>
</dbReference>
<keyword evidence="5" id="KW-0584">Phenylalanine biosynthesis</keyword>
<dbReference type="EMBL" id="CP059271">
    <property type="protein sequence ID" value="QLQ80897.1"/>
    <property type="molecule type" value="Genomic_DNA"/>
</dbReference>
<sequence length="325" mass="36979">MTVASSGQPIAVLFLGPEGTYSHQAALQQFGDQSNTKFVATDSIPECLERLENDCNIDYAVVPFENSTNGQVIFTYDLLRDRMVRQSEGVNRVVPELEVLDEQYVSVTHCLVASSALDLESLSKYKRIKIYSHPQVWGQVDKYLQNLQYRCPGTVIERLDTPSTSDAVKRTVQVESQSGEILSLAIASNTAAKVYNAHIIDQAINDKQGNTTRFLVFRKRCATAVQLRDSRTKVSLLTFTIKHDDPRSLVDVLATFKNYPVNICSMSSRPLREEPKGKKWQYIYFLEYYCESNEMEWDAFYREISGSCSLWCLWGTFARNGLYYS</sequence>
<dbReference type="Pfam" id="PF00800">
    <property type="entry name" value="PDT"/>
    <property type="match status" value="1"/>
</dbReference>
<name>A0A7H9HVW1_9SACH</name>
<gene>
    <name evidence="8" type="ORF">HG537_0E02520</name>
</gene>
<evidence type="ECO:0000256" key="3">
    <source>
        <dbReference type="ARBA" id="ARBA00022605"/>
    </source>
</evidence>
<dbReference type="Gene3D" id="3.40.190.10">
    <property type="entry name" value="Periplasmic binding protein-like II"/>
    <property type="match status" value="2"/>
</dbReference>
<proteinExistence type="predicted"/>
<dbReference type="PROSITE" id="PS51171">
    <property type="entry name" value="PREPHENATE_DEHYDR_3"/>
    <property type="match status" value="1"/>
</dbReference>
<evidence type="ECO:0000256" key="6">
    <source>
        <dbReference type="ARBA" id="ARBA00023239"/>
    </source>
</evidence>
<dbReference type="UniPathway" id="UPA00121">
    <property type="reaction ID" value="UER00345"/>
</dbReference>
<protein>
    <recommendedName>
        <fullName evidence="2">prephenate dehydratase</fullName>
        <ecNumber evidence="2">4.2.1.51</ecNumber>
    </recommendedName>
</protein>
<comment type="pathway">
    <text evidence="1">Amino-acid biosynthesis; L-phenylalanine biosynthesis; phenylpyruvate from prephenate: step 1/1.</text>
</comment>
<dbReference type="EC" id="4.2.1.51" evidence="2"/>
<evidence type="ECO:0000313" key="8">
    <source>
        <dbReference type="EMBL" id="QLQ80897.1"/>
    </source>
</evidence>
<evidence type="ECO:0000313" key="9">
    <source>
        <dbReference type="Proteomes" id="UP000510647"/>
    </source>
</evidence>
<evidence type="ECO:0000256" key="2">
    <source>
        <dbReference type="ARBA" id="ARBA00013147"/>
    </source>
</evidence>
<dbReference type="PANTHER" id="PTHR21022">
    <property type="entry name" value="PREPHENATE DEHYDRATASE P PROTEIN"/>
    <property type="match status" value="1"/>
</dbReference>
<reference evidence="8 9" key="1">
    <citation type="submission" date="2020-06" db="EMBL/GenBank/DDBJ databases">
        <title>The yeast mating-type switching endonuclease HO is a domesticated member of an unorthodox homing genetic element family.</title>
        <authorList>
            <person name="Coughlan A.Y."/>
            <person name="Lombardi L."/>
            <person name="Braun-Galleani S."/>
            <person name="Martos A.R."/>
            <person name="Galeote V."/>
            <person name="Bigey F."/>
            <person name="Dequin S."/>
            <person name="Byrne K.P."/>
            <person name="Wolfe K.H."/>
        </authorList>
    </citation>
    <scope>NUCLEOTIDE SEQUENCE [LARGE SCALE GENOMIC DNA]</scope>
    <source>
        <strain evidence="8 9">CBS2947</strain>
    </source>
</reference>
<evidence type="ECO:0000259" key="7">
    <source>
        <dbReference type="PROSITE" id="PS51171"/>
    </source>
</evidence>
<dbReference type="SUPFAM" id="SSF55021">
    <property type="entry name" value="ACT-like"/>
    <property type="match status" value="1"/>
</dbReference>
<dbReference type="GO" id="GO:0005737">
    <property type="term" value="C:cytoplasm"/>
    <property type="evidence" value="ECO:0007669"/>
    <property type="project" value="TreeGrafter"/>
</dbReference>
<dbReference type="CDD" id="cd13532">
    <property type="entry name" value="PBP2_PDT_like"/>
    <property type="match status" value="1"/>
</dbReference>
<dbReference type="InterPro" id="IPR008242">
    <property type="entry name" value="Chor_mutase/pphenate_deHydtase"/>
</dbReference>
<dbReference type="Proteomes" id="UP000510647">
    <property type="component" value="Chromosome 5"/>
</dbReference>
<keyword evidence="4" id="KW-0057">Aromatic amino acid biosynthesis</keyword>
<dbReference type="InterPro" id="IPR045865">
    <property type="entry name" value="ACT-like_dom_sf"/>
</dbReference>
<dbReference type="PANTHER" id="PTHR21022:SF19">
    <property type="entry name" value="PREPHENATE DEHYDRATASE-RELATED"/>
    <property type="match status" value="1"/>
</dbReference>
<evidence type="ECO:0000256" key="5">
    <source>
        <dbReference type="ARBA" id="ARBA00023222"/>
    </source>
</evidence>
<keyword evidence="3" id="KW-0028">Amino-acid biosynthesis</keyword>
<dbReference type="SUPFAM" id="SSF53850">
    <property type="entry name" value="Periplasmic binding protein-like II"/>
    <property type="match status" value="1"/>
</dbReference>
<dbReference type="OrthoDB" id="983542at2759"/>
<evidence type="ECO:0000256" key="1">
    <source>
        <dbReference type="ARBA" id="ARBA00004741"/>
    </source>
</evidence>
<keyword evidence="6" id="KW-0456">Lyase</keyword>
<dbReference type="InterPro" id="IPR001086">
    <property type="entry name" value="Preph_deHydtase"/>
</dbReference>
<dbReference type="PIRSF" id="PIRSF001500">
    <property type="entry name" value="Chor_mut_pdt_Ppr"/>
    <property type="match status" value="1"/>
</dbReference>
<keyword evidence="9" id="KW-1185">Reference proteome</keyword>
<dbReference type="AlphaFoldDB" id="A0A7H9HVW1"/>
<feature type="domain" description="Prephenate dehydratase" evidence="7">
    <location>
        <begin position="11"/>
        <end position="219"/>
    </location>
</feature>
<evidence type="ECO:0000256" key="4">
    <source>
        <dbReference type="ARBA" id="ARBA00023141"/>
    </source>
</evidence>
<organism evidence="8 9">
    <name type="scientific">Torulaspora globosa</name>
    <dbReference type="NCBI Taxonomy" id="48254"/>
    <lineage>
        <taxon>Eukaryota</taxon>
        <taxon>Fungi</taxon>
        <taxon>Dikarya</taxon>
        <taxon>Ascomycota</taxon>
        <taxon>Saccharomycotina</taxon>
        <taxon>Saccharomycetes</taxon>
        <taxon>Saccharomycetales</taxon>
        <taxon>Saccharomycetaceae</taxon>
        <taxon>Torulaspora</taxon>
    </lineage>
</organism>
<dbReference type="Gene3D" id="3.30.70.260">
    <property type="match status" value="1"/>
</dbReference>